<reference evidence="10" key="1">
    <citation type="submission" date="2018-07" db="EMBL/GenBank/DDBJ databases">
        <title>Genome sequencing of Paracoccus sp. SC2-6.</title>
        <authorList>
            <person name="Heo J."/>
            <person name="Kim S.-J."/>
            <person name="Kwon S.-W."/>
        </authorList>
    </citation>
    <scope>NUCLEOTIDE SEQUENCE [LARGE SCALE GENOMIC DNA]</scope>
    <source>
        <strain evidence="10">SC2-6</strain>
    </source>
</reference>
<dbReference type="InterPro" id="IPR006683">
    <property type="entry name" value="Thioestr_dom"/>
</dbReference>
<evidence type="ECO:0000256" key="6">
    <source>
        <dbReference type="ARBA" id="ARBA00040062"/>
    </source>
</evidence>
<dbReference type="InterPro" id="IPR029069">
    <property type="entry name" value="HotDog_dom_sf"/>
</dbReference>
<keyword evidence="10" id="KW-1185">Reference proteome</keyword>
<sequence>MSDFDPAPIRASFARQSMMTTLGATMEEVEPGRVVIQAEAAPHLAQQQGFAHGALTFAIGDSAAGYAALTLMPPGTDVLTIEMKINMLAPARGLLRAEGRVMRAGKRIVVVTAEVTSGGKSVALMQGTMIPVEGPAA</sequence>
<accession>A0A344PGI5</accession>
<evidence type="ECO:0000259" key="8">
    <source>
        <dbReference type="Pfam" id="PF03061"/>
    </source>
</evidence>
<protein>
    <recommendedName>
        <fullName evidence="6">Medium/long-chain acyl-CoA thioesterase YigI</fullName>
        <ecNumber evidence="5">3.1.2.20</ecNumber>
    </recommendedName>
</protein>
<evidence type="ECO:0000313" key="10">
    <source>
        <dbReference type="Proteomes" id="UP000252023"/>
    </source>
</evidence>
<gene>
    <name evidence="9" type="ORF">DRW48_01145</name>
</gene>
<dbReference type="SUPFAM" id="SSF54637">
    <property type="entry name" value="Thioesterase/thiol ester dehydrase-isomerase"/>
    <property type="match status" value="1"/>
</dbReference>
<dbReference type="NCBIfam" id="TIGR00369">
    <property type="entry name" value="unchar_dom_1"/>
    <property type="match status" value="1"/>
</dbReference>
<evidence type="ECO:0000256" key="2">
    <source>
        <dbReference type="ARBA" id="ARBA00035880"/>
    </source>
</evidence>
<organism evidence="9 10">
    <name type="scientific">Paracoccus suum</name>
    <dbReference type="NCBI Taxonomy" id="2259340"/>
    <lineage>
        <taxon>Bacteria</taxon>
        <taxon>Pseudomonadati</taxon>
        <taxon>Pseudomonadota</taxon>
        <taxon>Alphaproteobacteria</taxon>
        <taxon>Rhodobacterales</taxon>
        <taxon>Paracoccaceae</taxon>
        <taxon>Paracoccus</taxon>
    </lineage>
</organism>
<comment type="catalytic activity">
    <reaction evidence="2">
        <text>a fatty acyl-CoA + H2O = a fatty acid + CoA + H(+)</text>
        <dbReference type="Rhea" id="RHEA:16781"/>
        <dbReference type="ChEBI" id="CHEBI:15377"/>
        <dbReference type="ChEBI" id="CHEBI:15378"/>
        <dbReference type="ChEBI" id="CHEBI:28868"/>
        <dbReference type="ChEBI" id="CHEBI:57287"/>
        <dbReference type="ChEBI" id="CHEBI:77636"/>
        <dbReference type="EC" id="3.1.2.20"/>
    </reaction>
</comment>
<feature type="domain" description="Thioesterase" evidence="8">
    <location>
        <begin position="48"/>
        <end position="120"/>
    </location>
</feature>
<evidence type="ECO:0000256" key="7">
    <source>
        <dbReference type="ARBA" id="ARBA00048062"/>
    </source>
</evidence>
<dbReference type="GO" id="GO:0047617">
    <property type="term" value="F:fatty acyl-CoA hydrolase activity"/>
    <property type="evidence" value="ECO:0007669"/>
    <property type="project" value="UniProtKB-EC"/>
</dbReference>
<dbReference type="RefSeq" id="WP_114074810.1">
    <property type="nucleotide sequence ID" value="NZ_CP030918.1"/>
</dbReference>
<evidence type="ECO:0000313" key="9">
    <source>
        <dbReference type="EMBL" id="AXC48490.1"/>
    </source>
</evidence>
<dbReference type="EMBL" id="CP030918">
    <property type="protein sequence ID" value="AXC48490.1"/>
    <property type="molecule type" value="Genomic_DNA"/>
</dbReference>
<evidence type="ECO:0000256" key="4">
    <source>
        <dbReference type="ARBA" id="ARBA00038381"/>
    </source>
</evidence>
<comment type="catalytic activity">
    <reaction evidence="3">
        <text>a long-chain fatty acyl-CoA + H2O = a long-chain fatty acid + CoA + H(+)</text>
        <dbReference type="Rhea" id="RHEA:67680"/>
        <dbReference type="ChEBI" id="CHEBI:15377"/>
        <dbReference type="ChEBI" id="CHEBI:15378"/>
        <dbReference type="ChEBI" id="CHEBI:57287"/>
        <dbReference type="ChEBI" id="CHEBI:57560"/>
        <dbReference type="ChEBI" id="CHEBI:83139"/>
    </reaction>
</comment>
<dbReference type="CDD" id="cd03443">
    <property type="entry name" value="PaaI_thioesterase"/>
    <property type="match status" value="1"/>
</dbReference>
<dbReference type="InterPro" id="IPR003736">
    <property type="entry name" value="PAAI_dom"/>
</dbReference>
<dbReference type="Gene3D" id="3.10.129.10">
    <property type="entry name" value="Hotdog Thioesterase"/>
    <property type="match status" value="1"/>
</dbReference>
<dbReference type="EC" id="3.1.2.20" evidence="5"/>
<comment type="catalytic activity">
    <reaction evidence="7">
        <text>a medium-chain fatty acyl-CoA + H2O = a medium-chain fatty acid + CoA + H(+)</text>
        <dbReference type="Rhea" id="RHEA:68184"/>
        <dbReference type="ChEBI" id="CHEBI:15377"/>
        <dbReference type="ChEBI" id="CHEBI:15378"/>
        <dbReference type="ChEBI" id="CHEBI:57287"/>
        <dbReference type="ChEBI" id="CHEBI:59558"/>
        <dbReference type="ChEBI" id="CHEBI:90546"/>
    </reaction>
</comment>
<dbReference type="Proteomes" id="UP000252023">
    <property type="component" value="Chromosome"/>
</dbReference>
<comment type="similarity">
    <text evidence="4">Belongs to the YigI thioesterase family.</text>
</comment>
<dbReference type="OrthoDB" id="9806185at2"/>
<evidence type="ECO:0000256" key="3">
    <source>
        <dbReference type="ARBA" id="ARBA00036002"/>
    </source>
</evidence>
<evidence type="ECO:0000256" key="1">
    <source>
        <dbReference type="ARBA" id="ARBA00022801"/>
    </source>
</evidence>
<dbReference type="AlphaFoldDB" id="A0A344PGI5"/>
<dbReference type="PANTHER" id="PTHR43240">
    <property type="entry name" value="1,4-DIHYDROXY-2-NAPHTHOYL-COA THIOESTERASE 1"/>
    <property type="match status" value="1"/>
</dbReference>
<dbReference type="Pfam" id="PF03061">
    <property type="entry name" value="4HBT"/>
    <property type="match status" value="1"/>
</dbReference>
<dbReference type="KEGG" id="pars:DRW48_01145"/>
<keyword evidence="1" id="KW-0378">Hydrolase</keyword>
<dbReference type="PANTHER" id="PTHR43240:SF20">
    <property type="entry name" value="MEDIUM_LONG-CHAIN ACYL-COA THIOESTERASE YIGI"/>
    <property type="match status" value="1"/>
</dbReference>
<proteinExistence type="inferred from homology"/>
<name>A0A344PGI5_9RHOB</name>
<evidence type="ECO:0000256" key="5">
    <source>
        <dbReference type="ARBA" id="ARBA00038894"/>
    </source>
</evidence>